<dbReference type="KEGG" id="sgrg:L0C25_11145"/>
<organism evidence="2 3">
    <name type="scientific">Solicola gregarius</name>
    <dbReference type="NCBI Taxonomy" id="2908642"/>
    <lineage>
        <taxon>Bacteria</taxon>
        <taxon>Bacillati</taxon>
        <taxon>Actinomycetota</taxon>
        <taxon>Actinomycetes</taxon>
        <taxon>Propionibacteriales</taxon>
        <taxon>Nocardioidaceae</taxon>
        <taxon>Solicola</taxon>
    </lineage>
</organism>
<dbReference type="PANTHER" id="PTHR33164">
    <property type="entry name" value="TRANSCRIPTIONAL REGULATOR, MARR FAMILY"/>
    <property type="match status" value="1"/>
</dbReference>
<dbReference type="AlphaFoldDB" id="A0AA46TLP3"/>
<dbReference type="PANTHER" id="PTHR33164:SF57">
    <property type="entry name" value="MARR-FAMILY TRANSCRIPTIONAL REGULATOR"/>
    <property type="match status" value="1"/>
</dbReference>
<evidence type="ECO:0000259" key="1">
    <source>
        <dbReference type="PROSITE" id="PS50995"/>
    </source>
</evidence>
<dbReference type="GO" id="GO:0003700">
    <property type="term" value="F:DNA-binding transcription factor activity"/>
    <property type="evidence" value="ECO:0007669"/>
    <property type="project" value="InterPro"/>
</dbReference>
<proteinExistence type="predicted"/>
<dbReference type="GO" id="GO:0006950">
    <property type="term" value="P:response to stress"/>
    <property type="evidence" value="ECO:0007669"/>
    <property type="project" value="TreeGrafter"/>
</dbReference>
<dbReference type="InterPro" id="IPR000835">
    <property type="entry name" value="HTH_MarR-typ"/>
</dbReference>
<dbReference type="InterPro" id="IPR036390">
    <property type="entry name" value="WH_DNA-bd_sf"/>
</dbReference>
<dbReference type="PROSITE" id="PS50995">
    <property type="entry name" value="HTH_MARR_2"/>
    <property type="match status" value="1"/>
</dbReference>
<dbReference type="PRINTS" id="PR00598">
    <property type="entry name" value="HTHMARR"/>
</dbReference>
<evidence type="ECO:0000313" key="3">
    <source>
        <dbReference type="Proteomes" id="UP001164390"/>
    </source>
</evidence>
<sequence length="141" mass="15810">MVEHADELHALLMDLGRVAAQLHPDEEVRGLSLTQLFALHELDAADTLSQRDLAERLRLEKSTVSRLVADLVRDGMITKERDPDNRRYSRLRITARGSKTHGRIGSGMHERFDRLAAELSPTERDALLAGLPGLVRALRNV</sequence>
<accession>A0AA46TLP3</accession>
<evidence type="ECO:0000313" key="2">
    <source>
        <dbReference type="EMBL" id="UYM07597.1"/>
    </source>
</evidence>
<dbReference type="SMART" id="SM00347">
    <property type="entry name" value="HTH_MARR"/>
    <property type="match status" value="1"/>
</dbReference>
<keyword evidence="3" id="KW-1185">Reference proteome</keyword>
<name>A0AA46TLP3_9ACTN</name>
<dbReference type="RefSeq" id="WP_271636573.1">
    <property type="nucleotide sequence ID" value="NZ_CP094970.1"/>
</dbReference>
<protein>
    <submittedName>
        <fullName evidence="2">MarR family transcriptional regulator</fullName>
    </submittedName>
</protein>
<reference evidence="2" key="1">
    <citation type="submission" date="2022-01" db="EMBL/GenBank/DDBJ databases">
        <title>Nocardioidaceae gen. sp. A5X3R13.</title>
        <authorList>
            <person name="Lopez Marin M.A."/>
            <person name="Uhlik O."/>
        </authorList>
    </citation>
    <scope>NUCLEOTIDE SEQUENCE</scope>
    <source>
        <strain evidence="2">A5X3R13</strain>
    </source>
</reference>
<gene>
    <name evidence="2" type="ORF">L0C25_11145</name>
</gene>
<dbReference type="InterPro" id="IPR036388">
    <property type="entry name" value="WH-like_DNA-bd_sf"/>
</dbReference>
<dbReference type="SUPFAM" id="SSF46785">
    <property type="entry name" value="Winged helix' DNA-binding domain"/>
    <property type="match status" value="1"/>
</dbReference>
<dbReference type="Gene3D" id="1.10.10.10">
    <property type="entry name" value="Winged helix-like DNA-binding domain superfamily/Winged helix DNA-binding domain"/>
    <property type="match status" value="1"/>
</dbReference>
<dbReference type="EMBL" id="CP094970">
    <property type="protein sequence ID" value="UYM07597.1"/>
    <property type="molecule type" value="Genomic_DNA"/>
</dbReference>
<dbReference type="Pfam" id="PF12802">
    <property type="entry name" value="MarR_2"/>
    <property type="match status" value="1"/>
</dbReference>
<dbReference type="Proteomes" id="UP001164390">
    <property type="component" value="Chromosome"/>
</dbReference>
<feature type="domain" description="HTH marR-type" evidence="1">
    <location>
        <begin position="8"/>
        <end position="136"/>
    </location>
</feature>
<dbReference type="InterPro" id="IPR039422">
    <property type="entry name" value="MarR/SlyA-like"/>
</dbReference>